<dbReference type="Gene3D" id="3.40.50.1820">
    <property type="entry name" value="alpha/beta hydrolase"/>
    <property type="match status" value="1"/>
</dbReference>
<dbReference type="RefSeq" id="WP_103319102.1">
    <property type="nucleotide sequence ID" value="NZ_PPTF01000029.1"/>
</dbReference>
<gene>
    <name evidence="2" type="ORF">C2134_08235</name>
</gene>
<keyword evidence="3" id="KW-1185">Reference proteome</keyword>
<dbReference type="PANTHER" id="PTHR45856:SF24">
    <property type="entry name" value="FUNGAL LIPASE-LIKE DOMAIN-CONTAINING PROTEIN"/>
    <property type="match status" value="1"/>
</dbReference>
<dbReference type="PANTHER" id="PTHR45856">
    <property type="entry name" value="ALPHA/BETA-HYDROLASES SUPERFAMILY PROTEIN"/>
    <property type="match status" value="1"/>
</dbReference>
<feature type="domain" description="Fungal lipase-type" evidence="1">
    <location>
        <begin position="125"/>
        <end position="311"/>
    </location>
</feature>
<reference evidence="2 3" key="1">
    <citation type="submission" date="2018-01" db="EMBL/GenBank/DDBJ databases">
        <title>Genomic Sequence of Chromobacterium MWU13-2610 from wild cranberry bogs within the Cape Cod National Seashore.</title>
        <authorList>
            <person name="O'Hara-Hanley K."/>
            <person name="Soby S."/>
            <person name="Harrison A."/>
        </authorList>
    </citation>
    <scope>NUCLEOTIDE SEQUENCE [LARGE SCALE GENOMIC DNA]</scope>
    <source>
        <strain evidence="2 3">MWU13-2610</strain>
    </source>
</reference>
<dbReference type="InterPro" id="IPR029058">
    <property type="entry name" value="AB_hydrolase_fold"/>
</dbReference>
<evidence type="ECO:0000313" key="2">
    <source>
        <dbReference type="EMBL" id="POA99057.1"/>
    </source>
</evidence>
<dbReference type="SUPFAM" id="SSF53474">
    <property type="entry name" value="alpha/beta-Hydrolases"/>
    <property type="match status" value="1"/>
</dbReference>
<sequence>MAGMQWSKEYSVEEALEILCLASAVGGELWSDPTRGPDAENDSKENTIGLFPTAKMTEAPIISVVNKTRYPGQALPSLLTQRWPQGWQAGIKSEDWSRSICLSCQDLFYNQAMLAYHPELDAYCLAFRGTVNRPNVFEDFEALLVSATPITIDVENQKHAAKWIGEAAKQWTISSRTYCKQTYDGTTERAKVHMGFRLALESLDFAAEKICGHRNRLSDMLKAVIEQSGQGKPIRIYVTGHSLGAGMATLAAAWLNAQPFANACFDVKCYAFAQPKPGNEYFAYQYALDFGNQGAFAVLSSLDTVPQVPLTLESVSSLNYPQAMEGLGVPQQMLPTLAAMPGLNFSHAGRQILLKGQAIVKGARPCKAAPRTDEDTKCVDPGFYTLPAAGKDSNGKDYWRLPAYLMFTPEQAGGDVPDPEQWIATEYGDNPANKRLNNLAGLWQHLPWIYQQWLYLETLRK</sequence>
<proteinExistence type="predicted"/>
<dbReference type="CDD" id="cd00519">
    <property type="entry name" value="Lipase_3"/>
    <property type="match status" value="1"/>
</dbReference>
<dbReference type="Pfam" id="PF01764">
    <property type="entry name" value="Lipase_3"/>
    <property type="match status" value="1"/>
</dbReference>
<comment type="caution">
    <text evidence="2">The sequence shown here is derived from an EMBL/GenBank/DDBJ whole genome shotgun (WGS) entry which is preliminary data.</text>
</comment>
<dbReference type="GO" id="GO:0006629">
    <property type="term" value="P:lipid metabolic process"/>
    <property type="evidence" value="ECO:0007669"/>
    <property type="project" value="InterPro"/>
</dbReference>
<protein>
    <recommendedName>
        <fullName evidence="1">Fungal lipase-type domain-containing protein</fullName>
    </recommendedName>
</protein>
<evidence type="ECO:0000259" key="1">
    <source>
        <dbReference type="Pfam" id="PF01764"/>
    </source>
</evidence>
<name>A0A2K4MPR4_9NEIS</name>
<dbReference type="Proteomes" id="UP000236416">
    <property type="component" value="Unassembled WGS sequence"/>
</dbReference>
<organism evidence="2 3">
    <name type="scientific">Chromobacterium sinusclupearum</name>
    <dbReference type="NCBI Taxonomy" id="2077146"/>
    <lineage>
        <taxon>Bacteria</taxon>
        <taxon>Pseudomonadati</taxon>
        <taxon>Pseudomonadota</taxon>
        <taxon>Betaproteobacteria</taxon>
        <taxon>Neisseriales</taxon>
        <taxon>Chromobacteriaceae</taxon>
        <taxon>Chromobacterium</taxon>
    </lineage>
</organism>
<dbReference type="InterPro" id="IPR002921">
    <property type="entry name" value="Fungal_lipase-type"/>
</dbReference>
<evidence type="ECO:0000313" key="3">
    <source>
        <dbReference type="Proteomes" id="UP000236416"/>
    </source>
</evidence>
<dbReference type="AlphaFoldDB" id="A0A2K4MPR4"/>
<accession>A0A2K4MPR4</accession>
<dbReference type="EMBL" id="PPTF01000029">
    <property type="protein sequence ID" value="POA99057.1"/>
    <property type="molecule type" value="Genomic_DNA"/>
</dbReference>
<dbReference type="InterPro" id="IPR051218">
    <property type="entry name" value="Sec_MonoDiacylglyc_Lipase"/>
</dbReference>